<dbReference type="OrthoDB" id="309373at2759"/>
<dbReference type="AlphaFoldDB" id="A0A8S1VS31"/>
<feature type="repeat" description="WD" evidence="1">
    <location>
        <begin position="12"/>
        <end position="42"/>
    </location>
</feature>
<gene>
    <name evidence="2" type="ORF">PPENT_87.1.T0690244</name>
</gene>
<evidence type="ECO:0000256" key="1">
    <source>
        <dbReference type="PROSITE-ProRule" id="PRU00221"/>
    </source>
</evidence>
<keyword evidence="1" id="KW-0853">WD repeat</keyword>
<accession>A0A8S1VS31</accession>
<sequence>MGCQNRIIKTKLDGHEHWVMSVCFSPDGNTLASDSVDNSIRL</sequence>
<reference evidence="2" key="1">
    <citation type="submission" date="2021-01" db="EMBL/GenBank/DDBJ databases">
        <authorList>
            <consortium name="Genoscope - CEA"/>
            <person name="William W."/>
        </authorList>
    </citation>
    <scope>NUCLEOTIDE SEQUENCE</scope>
</reference>
<dbReference type="PROSITE" id="PS50082">
    <property type="entry name" value="WD_REPEATS_2"/>
    <property type="match status" value="1"/>
</dbReference>
<dbReference type="EMBL" id="CAJJDO010000069">
    <property type="protein sequence ID" value="CAD8178532.1"/>
    <property type="molecule type" value="Genomic_DNA"/>
</dbReference>
<protein>
    <submittedName>
        <fullName evidence="2">Uncharacterized protein</fullName>
    </submittedName>
</protein>
<proteinExistence type="predicted"/>
<dbReference type="Proteomes" id="UP000689195">
    <property type="component" value="Unassembled WGS sequence"/>
</dbReference>
<dbReference type="Pfam" id="PF00400">
    <property type="entry name" value="WD40"/>
    <property type="match status" value="1"/>
</dbReference>
<organism evidence="2 3">
    <name type="scientific">Paramecium pentaurelia</name>
    <dbReference type="NCBI Taxonomy" id="43138"/>
    <lineage>
        <taxon>Eukaryota</taxon>
        <taxon>Sar</taxon>
        <taxon>Alveolata</taxon>
        <taxon>Ciliophora</taxon>
        <taxon>Intramacronucleata</taxon>
        <taxon>Oligohymenophorea</taxon>
        <taxon>Peniculida</taxon>
        <taxon>Parameciidae</taxon>
        <taxon>Paramecium</taxon>
    </lineage>
</organism>
<keyword evidence="3" id="KW-1185">Reference proteome</keyword>
<dbReference type="InterPro" id="IPR001680">
    <property type="entry name" value="WD40_rpt"/>
</dbReference>
<name>A0A8S1VS31_9CILI</name>
<evidence type="ECO:0000313" key="3">
    <source>
        <dbReference type="Proteomes" id="UP000689195"/>
    </source>
</evidence>
<dbReference type="PROSITE" id="PS50294">
    <property type="entry name" value="WD_REPEATS_REGION"/>
    <property type="match status" value="1"/>
</dbReference>
<comment type="caution">
    <text evidence="2">The sequence shown here is derived from an EMBL/GenBank/DDBJ whole genome shotgun (WGS) entry which is preliminary data.</text>
</comment>
<evidence type="ECO:0000313" key="2">
    <source>
        <dbReference type="EMBL" id="CAD8178532.1"/>
    </source>
</evidence>